<dbReference type="PANTHER" id="PTHR33169">
    <property type="entry name" value="PADR-FAMILY TRANSCRIPTIONAL REGULATOR"/>
    <property type="match status" value="1"/>
</dbReference>
<evidence type="ECO:0000259" key="1">
    <source>
        <dbReference type="Pfam" id="PF03551"/>
    </source>
</evidence>
<dbReference type="Proteomes" id="UP000315700">
    <property type="component" value="Chromosome"/>
</dbReference>
<dbReference type="EMBL" id="CP036271">
    <property type="protein sequence ID" value="QDT55187.1"/>
    <property type="molecule type" value="Genomic_DNA"/>
</dbReference>
<accession>A0A517SGH2</accession>
<evidence type="ECO:0000313" key="2">
    <source>
        <dbReference type="EMBL" id="QDT55187.1"/>
    </source>
</evidence>
<dbReference type="PANTHER" id="PTHR33169:SF14">
    <property type="entry name" value="TRANSCRIPTIONAL REGULATOR RV3488"/>
    <property type="match status" value="1"/>
</dbReference>
<sequence length="117" mass="13180">MSGFDADLWRGSLEMMVLSALADGPKYGYLIQARLKESSGEKLSLQAGTLYPILHRLEASKLVKARWDEGTGRRRKWYELTAAGRKQLTHQVREWHSFVECIRGVLGSAFEPGMNPA</sequence>
<reference evidence="2 3" key="1">
    <citation type="submission" date="2019-02" db="EMBL/GenBank/DDBJ databases">
        <title>Deep-cultivation of Planctomycetes and their phenomic and genomic characterization uncovers novel biology.</title>
        <authorList>
            <person name="Wiegand S."/>
            <person name="Jogler M."/>
            <person name="Boedeker C."/>
            <person name="Pinto D."/>
            <person name="Vollmers J."/>
            <person name="Rivas-Marin E."/>
            <person name="Kohn T."/>
            <person name="Peeters S.H."/>
            <person name="Heuer A."/>
            <person name="Rast P."/>
            <person name="Oberbeckmann S."/>
            <person name="Bunk B."/>
            <person name="Jeske O."/>
            <person name="Meyerdierks A."/>
            <person name="Storesund J.E."/>
            <person name="Kallscheuer N."/>
            <person name="Luecker S."/>
            <person name="Lage O.M."/>
            <person name="Pohl T."/>
            <person name="Merkel B.J."/>
            <person name="Hornburger P."/>
            <person name="Mueller R.-W."/>
            <person name="Bruemmer F."/>
            <person name="Labrenz M."/>
            <person name="Spormann A.M."/>
            <person name="Op den Camp H."/>
            <person name="Overmann J."/>
            <person name="Amann R."/>
            <person name="Jetten M.S.M."/>
            <person name="Mascher T."/>
            <person name="Medema M.H."/>
            <person name="Devos D.P."/>
            <person name="Kaster A.-K."/>
            <person name="Ovreas L."/>
            <person name="Rohde M."/>
            <person name="Galperin M.Y."/>
            <person name="Jogler C."/>
        </authorList>
    </citation>
    <scope>NUCLEOTIDE SEQUENCE [LARGE SCALE GENOMIC DNA]</scope>
    <source>
        <strain evidence="2 3">Pan44</strain>
    </source>
</reference>
<dbReference type="InParanoid" id="A0A517SGH2"/>
<dbReference type="KEGG" id="ccos:Pan44_32290"/>
<dbReference type="InterPro" id="IPR005149">
    <property type="entry name" value="Tscrpt_reg_PadR_N"/>
</dbReference>
<dbReference type="InterPro" id="IPR036390">
    <property type="entry name" value="WH_DNA-bd_sf"/>
</dbReference>
<evidence type="ECO:0000313" key="3">
    <source>
        <dbReference type="Proteomes" id="UP000315700"/>
    </source>
</evidence>
<dbReference type="AlphaFoldDB" id="A0A517SGH2"/>
<name>A0A517SGH2_9PLAN</name>
<gene>
    <name evidence="2" type="ORF">Pan44_32290</name>
</gene>
<proteinExistence type="predicted"/>
<protein>
    <submittedName>
        <fullName evidence="2">Lineage-specific thermal regulator protein</fullName>
    </submittedName>
</protein>
<dbReference type="OrthoDB" id="9808017at2"/>
<dbReference type="InterPro" id="IPR036388">
    <property type="entry name" value="WH-like_DNA-bd_sf"/>
</dbReference>
<dbReference type="InterPro" id="IPR052509">
    <property type="entry name" value="Metal_resp_DNA-bind_regulator"/>
</dbReference>
<organism evidence="2 3">
    <name type="scientific">Caulifigura coniformis</name>
    <dbReference type="NCBI Taxonomy" id="2527983"/>
    <lineage>
        <taxon>Bacteria</taxon>
        <taxon>Pseudomonadati</taxon>
        <taxon>Planctomycetota</taxon>
        <taxon>Planctomycetia</taxon>
        <taxon>Planctomycetales</taxon>
        <taxon>Planctomycetaceae</taxon>
        <taxon>Caulifigura</taxon>
    </lineage>
</organism>
<dbReference type="SUPFAM" id="SSF46785">
    <property type="entry name" value="Winged helix' DNA-binding domain"/>
    <property type="match status" value="1"/>
</dbReference>
<keyword evidence="3" id="KW-1185">Reference proteome</keyword>
<dbReference type="RefSeq" id="WP_145030966.1">
    <property type="nucleotide sequence ID" value="NZ_CP036271.1"/>
</dbReference>
<dbReference type="Gene3D" id="1.10.10.10">
    <property type="entry name" value="Winged helix-like DNA-binding domain superfamily/Winged helix DNA-binding domain"/>
    <property type="match status" value="1"/>
</dbReference>
<dbReference type="Pfam" id="PF03551">
    <property type="entry name" value="PadR"/>
    <property type="match status" value="1"/>
</dbReference>
<feature type="domain" description="Transcription regulator PadR N-terminal" evidence="1">
    <location>
        <begin position="17"/>
        <end position="89"/>
    </location>
</feature>